<evidence type="ECO:0000256" key="9">
    <source>
        <dbReference type="PROSITE-ProRule" id="PRU00470"/>
    </source>
</evidence>
<dbReference type="PROSITE" id="PS51141">
    <property type="entry name" value="ZF_SBP"/>
    <property type="match status" value="1"/>
</dbReference>
<dbReference type="GO" id="GO:0008270">
    <property type="term" value="F:zinc ion binding"/>
    <property type="evidence" value="ECO:0007669"/>
    <property type="project" value="UniProtKB-KW"/>
</dbReference>
<dbReference type="PANTHER" id="PTHR31251">
    <property type="entry name" value="SQUAMOSA PROMOTER-BINDING-LIKE PROTEIN 4"/>
    <property type="match status" value="1"/>
</dbReference>
<evidence type="ECO:0000256" key="1">
    <source>
        <dbReference type="ARBA" id="ARBA00004123"/>
    </source>
</evidence>
<evidence type="ECO:0000256" key="10">
    <source>
        <dbReference type="SAM" id="MobiDB-lite"/>
    </source>
</evidence>
<sequence>MDWDMKMHPWDMGELDRDADPSLGSLVRPSTSLGHHTSPSDCSVDLKLGGLGDFGFSGKWKDQNSFSMTMVTSSSSSAMASPSGSSKRTRAVSNGIQNASCLVDGCKSDLSNCREYHRRHKVCEVHSKTPVVMVNGQEQRFCQQCSRFHLLVEFDEVKRSCRKRLDGHNRRRRKPQPDPLSAGSLFVSHQGPRFSTYSQIFPTTTEPHWATVVKTEEDVLFGHNLSSRLVERPEHFTGSSSHGYKEAKQFPFLQESDSTYGNRAIETSVHPLLSTMASSESSNRKMYSNGLTQVPESDCALSLLSSPTQTSGINLGHMLSADRIPMGQPLVSSLQQYGGLSRYSRSHALNNVSPTGFSCSGMDDAEVGTVMVSDPSDAGLQYQGIFHVGADGTSNETSQAIPFSWQ</sequence>
<gene>
    <name evidence="12" type="primary">SPL16_5</name>
    <name evidence="12" type="ORF">g.59969</name>
</gene>
<keyword evidence="8" id="KW-0539">Nucleus</keyword>
<protein>
    <submittedName>
        <fullName evidence="12">Squamosa promoter-binding-like protein 16</fullName>
    </submittedName>
</protein>
<reference evidence="12" key="1">
    <citation type="submission" date="2015-07" db="EMBL/GenBank/DDBJ databases">
        <title>Transcriptome Assembly of Anthurium amnicola.</title>
        <authorList>
            <person name="Suzuki J."/>
        </authorList>
    </citation>
    <scope>NUCLEOTIDE SEQUENCE</scope>
</reference>
<keyword evidence="7" id="KW-0804">Transcription</keyword>
<evidence type="ECO:0000256" key="7">
    <source>
        <dbReference type="ARBA" id="ARBA00023163"/>
    </source>
</evidence>
<name>A0A1D1Y8E3_9ARAE</name>
<evidence type="ECO:0000313" key="12">
    <source>
        <dbReference type="EMBL" id="JAT50913.1"/>
    </source>
</evidence>
<feature type="region of interest" description="Disordered" evidence="10">
    <location>
        <begin position="166"/>
        <end position="185"/>
    </location>
</feature>
<keyword evidence="6" id="KW-0238">DNA-binding</keyword>
<proteinExistence type="predicted"/>
<feature type="domain" description="SBP-type" evidence="11">
    <location>
        <begin position="98"/>
        <end position="175"/>
    </location>
</feature>
<keyword evidence="5" id="KW-0805">Transcription regulation</keyword>
<feature type="compositionally biased region" description="Polar residues" evidence="10">
    <location>
        <begin position="28"/>
        <end position="39"/>
    </location>
</feature>
<feature type="region of interest" description="Disordered" evidence="10">
    <location>
        <begin position="13"/>
        <end position="39"/>
    </location>
</feature>
<dbReference type="InterPro" id="IPR036893">
    <property type="entry name" value="SBP_sf"/>
</dbReference>
<dbReference type="AlphaFoldDB" id="A0A1D1Y8E3"/>
<comment type="subcellular location">
    <subcellularLocation>
        <location evidence="1">Nucleus</location>
    </subcellularLocation>
</comment>
<keyword evidence="3 9" id="KW-0863">Zinc-finger</keyword>
<evidence type="ECO:0000256" key="5">
    <source>
        <dbReference type="ARBA" id="ARBA00023015"/>
    </source>
</evidence>
<dbReference type="InterPro" id="IPR044817">
    <property type="entry name" value="SBP-like"/>
</dbReference>
<organism evidence="12">
    <name type="scientific">Anthurium amnicola</name>
    <dbReference type="NCBI Taxonomy" id="1678845"/>
    <lineage>
        <taxon>Eukaryota</taxon>
        <taxon>Viridiplantae</taxon>
        <taxon>Streptophyta</taxon>
        <taxon>Embryophyta</taxon>
        <taxon>Tracheophyta</taxon>
        <taxon>Spermatophyta</taxon>
        <taxon>Magnoliopsida</taxon>
        <taxon>Liliopsida</taxon>
        <taxon>Araceae</taxon>
        <taxon>Pothoideae</taxon>
        <taxon>Potheae</taxon>
        <taxon>Anthurium</taxon>
    </lineage>
</organism>
<dbReference type="Pfam" id="PF03110">
    <property type="entry name" value="SBP"/>
    <property type="match status" value="1"/>
</dbReference>
<dbReference type="InterPro" id="IPR004333">
    <property type="entry name" value="SBP_dom"/>
</dbReference>
<dbReference type="SUPFAM" id="SSF103612">
    <property type="entry name" value="SBT domain"/>
    <property type="match status" value="1"/>
</dbReference>
<dbReference type="Gene3D" id="4.10.1100.10">
    <property type="entry name" value="Transcription factor, SBP-box domain"/>
    <property type="match status" value="1"/>
</dbReference>
<evidence type="ECO:0000256" key="6">
    <source>
        <dbReference type="ARBA" id="ARBA00023125"/>
    </source>
</evidence>
<dbReference type="PANTHER" id="PTHR31251:SF208">
    <property type="entry name" value="SQUAMOSA PROMOTER-BINDING-LIKE PROTEIN 18"/>
    <property type="match status" value="1"/>
</dbReference>
<evidence type="ECO:0000256" key="4">
    <source>
        <dbReference type="ARBA" id="ARBA00022833"/>
    </source>
</evidence>
<evidence type="ECO:0000256" key="3">
    <source>
        <dbReference type="ARBA" id="ARBA00022771"/>
    </source>
</evidence>
<evidence type="ECO:0000256" key="2">
    <source>
        <dbReference type="ARBA" id="ARBA00022723"/>
    </source>
</evidence>
<dbReference type="FunFam" id="4.10.1100.10:FF:000001">
    <property type="entry name" value="Squamosa promoter-binding-like protein 14"/>
    <property type="match status" value="1"/>
</dbReference>
<keyword evidence="2" id="KW-0479">Metal-binding</keyword>
<evidence type="ECO:0000259" key="11">
    <source>
        <dbReference type="PROSITE" id="PS51141"/>
    </source>
</evidence>
<dbReference type="EMBL" id="GDJX01017023">
    <property type="protein sequence ID" value="JAT50913.1"/>
    <property type="molecule type" value="Transcribed_RNA"/>
</dbReference>
<evidence type="ECO:0000256" key="8">
    <source>
        <dbReference type="ARBA" id="ARBA00023242"/>
    </source>
</evidence>
<accession>A0A1D1Y8E3</accession>
<dbReference type="GO" id="GO:0003677">
    <property type="term" value="F:DNA binding"/>
    <property type="evidence" value="ECO:0007669"/>
    <property type="project" value="UniProtKB-KW"/>
</dbReference>
<dbReference type="GO" id="GO:0005634">
    <property type="term" value="C:nucleus"/>
    <property type="evidence" value="ECO:0007669"/>
    <property type="project" value="UniProtKB-SubCell"/>
</dbReference>
<keyword evidence="4" id="KW-0862">Zinc</keyword>